<feature type="compositionally biased region" description="Low complexity" evidence="1">
    <location>
        <begin position="72"/>
        <end position="84"/>
    </location>
</feature>
<sequence length="242" mass="26678">MRIVGPRRLFRRQVAQQGLLQTQRLSVVFVVVRVVVEHAVTLGLIQPDGADVIGAHLQPHPRRALPQRARLQGRQQALAQPLPAGVGGDRDGVDARQPRAASIEGQAVPKDGVTLCAVVGDVDQKLHMAMLQEVTKTATAESVAGETDVLQRCQGVEIGKDRRSDHGAYRGRNISGAALFIQEESDRASASRRCENRRRMRLLHAGFNTKIHMGIDPIKKRPANCAQDVFNMQCRQITALRW</sequence>
<keyword evidence="3" id="KW-1185">Reference proteome</keyword>
<proteinExistence type="predicted"/>
<accession>A0A1Y2K6B5</accession>
<gene>
    <name evidence="2" type="ORF">MAIT1_02935</name>
</gene>
<name>A0A1Y2K6B5_9PROT</name>
<dbReference type="EMBL" id="LVJN01000018">
    <property type="protein sequence ID" value="OSM04837.1"/>
    <property type="molecule type" value="Genomic_DNA"/>
</dbReference>
<dbReference type="AlphaFoldDB" id="A0A1Y2K6B5"/>
<evidence type="ECO:0000256" key="1">
    <source>
        <dbReference type="SAM" id="MobiDB-lite"/>
    </source>
</evidence>
<comment type="caution">
    <text evidence="2">The sequence shown here is derived from an EMBL/GenBank/DDBJ whole genome shotgun (WGS) entry which is preliminary data.</text>
</comment>
<protein>
    <submittedName>
        <fullName evidence="2">Uncharacterized protein</fullName>
    </submittedName>
</protein>
<dbReference type="Proteomes" id="UP000194003">
    <property type="component" value="Unassembled WGS sequence"/>
</dbReference>
<reference evidence="2 3" key="1">
    <citation type="journal article" date="2016" name="BMC Genomics">
        <title>Combined genomic and structural analyses of a cultured magnetotactic bacterium reveals its niche adaptation to a dynamic environment.</title>
        <authorList>
            <person name="Araujo A.C."/>
            <person name="Morillo V."/>
            <person name="Cypriano J."/>
            <person name="Teixeira L.C."/>
            <person name="Leao P."/>
            <person name="Lyra S."/>
            <person name="Almeida L.G."/>
            <person name="Bazylinski D.A."/>
            <person name="Vasconcellos A.T."/>
            <person name="Abreu F."/>
            <person name="Lins U."/>
        </authorList>
    </citation>
    <scope>NUCLEOTIDE SEQUENCE [LARGE SCALE GENOMIC DNA]</scope>
    <source>
        <strain evidence="2 3">IT-1</strain>
    </source>
</reference>
<evidence type="ECO:0000313" key="3">
    <source>
        <dbReference type="Proteomes" id="UP000194003"/>
    </source>
</evidence>
<evidence type="ECO:0000313" key="2">
    <source>
        <dbReference type="EMBL" id="OSM04837.1"/>
    </source>
</evidence>
<organism evidence="2 3">
    <name type="scientific">Magnetofaba australis IT-1</name>
    <dbReference type="NCBI Taxonomy" id="1434232"/>
    <lineage>
        <taxon>Bacteria</taxon>
        <taxon>Pseudomonadati</taxon>
        <taxon>Pseudomonadota</taxon>
        <taxon>Magnetococcia</taxon>
        <taxon>Magnetococcales</taxon>
        <taxon>Magnetococcaceae</taxon>
        <taxon>Magnetofaba</taxon>
    </lineage>
</organism>
<dbReference type="STRING" id="1434232.MAIT1_02935"/>
<feature type="region of interest" description="Disordered" evidence="1">
    <location>
        <begin position="72"/>
        <end position="96"/>
    </location>
</feature>